<comment type="caution">
    <text evidence="7">The sequence shown here is derived from an EMBL/GenBank/DDBJ whole genome shotgun (WGS) entry which is preliminary data.</text>
</comment>
<proteinExistence type="inferred from homology"/>
<dbReference type="InterPro" id="IPR014877">
    <property type="entry name" value="XPO1_C_dom"/>
</dbReference>
<dbReference type="FunFam" id="1.25.10.10:FF:000022">
    <property type="entry name" value="protein EXPORTIN 1A"/>
    <property type="match status" value="1"/>
</dbReference>
<keyword evidence="5" id="KW-0539">Nucleus</keyword>
<evidence type="ECO:0000256" key="5">
    <source>
        <dbReference type="ARBA" id="ARBA00023242"/>
    </source>
</evidence>
<keyword evidence="8" id="KW-1185">Reference proteome</keyword>
<dbReference type="InterPro" id="IPR013598">
    <property type="entry name" value="Exportin-1/Importin-b-like"/>
</dbReference>
<dbReference type="GO" id="GO:0000056">
    <property type="term" value="P:ribosomal small subunit export from nucleus"/>
    <property type="evidence" value="ECO:0007669"/>
    <property type="project" value="TreeGrafter"/>
</dbReference>
<dbReference type="Pfam" id="PF18777">
    <property type="entry name" value="CRM1_repeat"/>
    <property type="match status" value="1"/>
</dbReference>
<dbReference type="SMART" id="SM01102">
    <property type="entry name" value="CRM1_C"/>
    <property type="match status" value="1"/>
</dbReference>
<dbReference type="Gene3D" id="1.25.10.10">
    <property type="entry name" value="Leucine-rich Repeat Variant"/>
    <property type="match status" value="1"/>
</dbReference>
<dbReference type="GO" id="GO:0031267">
    <property type="term" value="F:small GTPase binding"/>
    <property type="evidence" value="ECO:0007669"/>
    <property type="project" value="InterPro"/>
</dbReference>
<evidence type="ECO:0000313" key="8">
    <source>
        <dbReference type="Proteomes" id="UP000603453"/>
    </source>
</evidence>
<name>A0A8H7RLB9_9FUNG</name>
<dbReference type="GO" id="GO:0005634">
    <property type="term" value="C:nucleus"/>
    <property type="evidence" value="ECO:0007669"/>
    <property type="project" value="UniProtKB-SubCell"/>
</dbReference>
<accession>A0A8H7RLB9</accession>
<dbReference type="Pfam" id="PF08389">
    <property type="entry name" value="Xpo1"/>
    <property type="match status" value="1"/>
</dbReference>
<organism evidence="7 8">
    <name type="scientific">Mucor saturninus</name>
    <dbReference type="NCBI Taxonomy" id="64648"/>
    <lineage>
        <taxon>Eukaryota</taxon>
        <taxon>Fungi</taxon>
        <taxon>Fungi incertae sedis</taxon>
        <taxon>Mucoromycota</taxon>
        <taxon>Mucoromycotina</taxon>
        <taxon>Mucoromycetes</taxon>
        <taxon>Mucorales</taxon>
        <taxon>Mucorineae</taxon>
        <taxon>Mucoraceae</taxon>
        <taxon>Mucor</taxon>
    </lineage>
</organism>
<dbReference type="AlphaFoldDB" id="A0A8H7RLB9"/>
<reference evidence="7" key="1">
    <citation type="submission" date="2020-12" db="EMBL/GenBank/DDBJ databases">
        <title>Metabolic potential, ecology and presence of endohyphal bacteria is reflected in genomic diversity of Mucoromycotina.</title>
        <authorList>
            <person name="Muszewska A."/>
            <person name="Okrasinska A."/>
            <person name="Steczkiewicz K."/>
            <person name="Drgas O."/>
            <person name="Orlowska M."/>
            <person name="Perlinska-Lenart U."/>
            <person name="Aleksandrzak-Piekarczyk T."/>
            <person name="Szatraj K."/>
            <person name="Zielenkiewicz U."/>
            <person name="Pilsyk S."/>
            <person name="Malc E."/>
            <person name="Mieczkowski P."/>
            <person name="Kruszewska J.S."/>
            <person name="Biernat P."/>
            <person name="Pawlowska J."/>
        </authorList>
    </citation>
    <scope>NUCLEOTIDE SEQUENCE</scope>
    <source>
        <strain evidence="7">WA0000017839</strain>
    </source>
</reference>
<dbReference type="InterPro" id="IPR045065">
    <property type="entry name" value="XPO1/5"/>
</dbReference>
<dbReference type="GO" id="GO:0005737">
    <property type="term" value="C:cytoplasm"/>
    <property type="evidence" value="ECO:0007669"/>
    <property type="project" value="TreeGrafter"/>
</dbReference>
<dbReference type="InterPro" id="IPR041123">
    <property type="entry name" value="CRM1_repeat"/>
</dbReference>
<dbReference type="InterPro" id="IPR041235">
    <property type="entry name" value="Exp1_repeat_2"/>
</dbReference>
<evidence type="ECO:0000259" key="6">
    <source>
        <dbReference type="PROSITE" id="PS50166"/>
    </source>
</evidence>
<dbReference type="Pfam" id="PF08767">
    <property type="entry name" value="CRM1_C"/>
    <property type="match status" value="1"/>
</dbReference>
<comment type="subcellular location">
    <subcellularLocation>
        <location evidence="1">Nucleus</location>
    </subcellularLocation>
</comment>
<evidence type="ECO:0000313" key="7">
    <source>
        <dbReference type="EMBL" id="KAG2213064.1"/>
    </source>
</evidence>
<evidence type="ECO:0000256" key="2">
    <source>
        <dbReference type="ARBA" id="ARBA00009466"/>
    </source>
</evidence>
<dbReference type="Pfam" id="PF18787">
    <property type="entry name" value="CRM1_repeat_3"/>
    <property type="match status" value="1"/>
</dbReference>
<gene>
    <name evidence="7" type="ORF">INT47_011213</name>
</gene>
<dbReference type="SMART" id="SM00913">
    <property type="entry name" value="IBN_N"/>
    <property type="match status" value="1"/>
</dbReference>
<dbReference type="GO" id="GO:0005049">
    <property type="term" value="F:nuclear export signal receptor activity"/>
    <property type="evidence" value="ECO:0007669"/>
    <property type="project" value="InterPro"/>
</dbReference>
<dbReference type="Proteomes" id="UP000603453">
    <property type="component" value="Unassembled WGS sequence"/>
</dbReference>
<evidence type="ECO:0000256" key="1">
    <source>
        <dbReference type="ARBA" id="ARBA00004123"/>
    </source>
</evidence>
<protein>
    <recommendedName>
        <fullName evidence="6">Importin N-terminal domain-containing protein</fullName>
    </recommendedName>
</protein>
<sequence length="1084" mass="124570">MYHLSPFFKLKCYNMAESILDFSKELDVALLDQVVMTFYTGSGTDQQRAQQLLTQFQDHEEAWTRADGILEHSKVTQTKFIALTILEKFVQTRWNTLPKDSRNAIRYFIVNVIIKVSSDEATLKKEHTYINKLNMVLVQILKQDWPRNWPSFIPEIISSSKSNLTLCENNMAILKLLSEEIFDYSAEQMTQLKTSNLRQSICNEFSEIFRLCKEVLEKATKPSLIKATLETLLRFLSWIPLGYIFETDLLQLLERFFESQTYRNVTLKCLTEIGSLSVGSNYGQKVVSLFTSVMTTVNNMIPPSTDICAVYENSSDDDQEFVQNLALFLTSFLGSHAKTIEDSSNSYELLINSHCYLIKISRVEDREIFKICLEYWAKLVKELFEERFREQLEEFSSSGYVQDSPNSRPRKDLYKQVLSSLRVVMIERMVKPEEVLIVENDEGEIVRESMKESDTIVLYKSMKEVLVYLTNFDVADTENIMTIKLAKQMDGSEWSWQNINQLCWAIGSISGAMNEETEKRFLVTVIKELLSLVEMKRGKDNKAVVASNIMYTVGQYPRFLKAHWKFLKTVINKLFEFMHESHEGVQDMACDTFIKISQNCKRHFVVQQNGEVRPFVEEIIEATDRITSELSPQQIHTFYEAVGYMISAQTNEAVQERLISNFMAMPNAAWNSIMESARQNSQELNNPNQIKVLSNVLKTNVSACLSVGPGFIHQLSRIYMDLLTLYRTIGAIVSQNVTEQGPVAVKTPKVRGLRTIKKDILRLIDTYVECAIDLDTINRNMIDPFFEVVLTDYRNNVDIARDHEVLNAIATMVIKLGPMMTPRIATVFQATFEPTLDMITKDFAEFPEIRTGFYNMLRAINAKCFPALLELAPAQFKLFIDSIVWGFKHTMRDIADIGLATCEEIINNVSRSDPNIAGAFYQAYYLSILQDIFFVLTDRDHKSGFKGQTEVLARLFNLVTSNQIQVPLFDPAQVSDANMTNALFLKEYVSALLQNAFPHLQSNQIKIFVMAMLEYNTTPPKFKLEVRDFLIQLKEFAGENAELFLEEKEAEMEAKRQREREKALLIPGMIKPSDLPVMEEDEAL</sequence>
<dbReference type="OrthoDB" id="27218at2759"/>
<dbReference type="InterPro" id="IPR040485">
    <property type="entry name" value="XPO1_repeat_3"/>
</dbReference>
<dbReference type="EMBL" id="JAEPRD010000004">
    <property type="protein sequence ID" value="KAG2213064.1"/>
    <property type="molecule type" value="Genomic_DNA"/>
</dbReference>
<dbReference type="PANTHER" id="PTHR11223">
    <property type="entry name" value="EXPORTIN 1/5"/>
    <property type="match status" value="1"/>
</dbReference>
<comment type="similarity">
    <text evidence="2">Belongs to the exportin family.</text>
</comment>
<dbReference type="InterPro" id="IPR011989">
    <property type="entry name" value="ARM-like"/>
</dbReference>
<feature type="domain" description="Importin N-terminal" evidence="6">
    <location>
        <begin position="49"/>
        <end position="115"/>
    </location>
</feature>
<dbReference type="GO" id="GO:0006611">
    <property type="term" value="P:protein export from nucleus"/>
    <property type="evidence" value="ECO:0007669"/>
    <property type="project" value="InterPro"/>
</dbReference>
<dbReference type="GO" id="GO:0000055">
    <property type="term" value="P:ribosomal large subunit export from nucleus"/>
    <property type="evidence" value="ECO:0007669"/>
    <property type="project" value="TreeGrafter"/>
</dbReference>
<dbReference type="PANTHER" id="PTHR11223:SF2">
    <property type="entry name" value="EXPORTIN-1"/>
    <property type="match status" value="1"/>
</dbReference>
<dbReference type="PROSITE" id="PS50166">
    <property type="entry name" value="IMPORTIN_B_NT"/>
    <property type="match status" value="1"/>
</dbReference>
<dbReference type="InterPro" id="IPR016024">
    <property type="entry name" value="ARM-type_fold"/>
</dbReference>
<keyword evidence="3" id="KW-0813">Transport</keyword>
<evidence type="ECO:0000256" key="3">
    <source>
        <dbReference type="ARBA" id="ARBA00022448"/>
    </source>
</evidence>
<evidence type="ECO:0000256" key="4">
    <source>
        <dbReference type="ARBA" id="ARBA00022927"/>
    </source>
</evidence>
<dbReference type="Pfam" id="PF18784">
    <property type="entry name" value="CRM1_repeat_2"/>
    <property type="match status" value="1"/>
</dbReference>
<dbReference type="Pfam" id="PF03810">
    <property type="entry name" value="IBN_N"/>
    <property type="match status" value="1"/>
</dbReference>
<dbReference type="SUPFAM" id="SSF48371">
    <property type="entry name" value="ARM repeat"/>
    <property type="match status" value="1"/>
</dbReference>
<keyword evidence="4" id="KW-0653">Protein transport</keyword>
<dbReference type="InterPro" id="IPR001494">
    <property type="entry name" value="Importin-beta_N"/>
</dbReference>